<proteinExistence type="predicted"/>
<protein>
    <submittedName>
        <fullName evidence="1">Uncharacterized protein</fullName>
    </submittedName>
</protein>
<dbReference type="Proteomes" id="UP000237271">
    <property type="component" value="Unassembled WGS sequence"/>
</dbReference>
<evidence type="ECO:0000313" key="1">
    <source>
        <dbReference type="EMBL" id="POM57398.1"/>
    </source>
</evidence>
<gene>
    <name evidence="1" type="ORF">PHPALM_38095</name>
</gene>
<dbReference type="EMBL" id="NCKW01020761">
    <property type="protein sequence ID" value="POM57398.1"/>
    <property type="molecule type" value="Genomic_DNA"/>
</dbReference>
<sequence>MCQARRPSLKRASSRLTALDDVLLRQILRFSAARDGEALAVAARVVSHSVLPRFPSLWRALFVQRWTTLNFPLDADATLAIEPKLRSLFPTDATESRIFQLLTHAIVPVPSYA</sequence>
<feature type="non-terminal residue" evidence="1">
    <location>
        <position position="113"/>
    </location>
</feature>
<accession>A0A2P4WVT1</accession>
<dbReference type="AlphaFoldDB" id="A0A2P4WVT1"/>
<keyword evidence="2" id="KW-1185">Reference proteome</keyword>
<organism evidence="1 2">
    <name type="scientific">Phytophthora palmivora</name>
    <dbReference type="NCBI Taxonomy" id="4796"/>
    <lineage>
        <taxon>Eukaryota</taxon>
        <taxon>Sar</taxon>
        <taxon>Stramenopiles</taxon>
        <taxon>Oomycota</taxon>
        <taxon>Peronosporomycetes</taxon>
        <taxon>Peronosporales</taxon>
        <taxon>Peronosporaceae</taxon>
        <taxon>Phytophthora</taxon>
    </lineage>
</organism>
<comment type="caution">
    <text evidence="1">The sequence shown here is derived from an EMBL/GenBank/DDBJ whole genome shotgun (WGS) entry which is preliminary data.</text>
</comment>
<reference evidence="1 2" key="1">
    <citation type="journal article" date="2017" name="Genome Biol. Evol.">
        <title>Phytophthora megakarya and P. palmivora, closely related causal agents of cacao black pod rot, underwent increases in genome sizes and gene numbers by different mechanisms.</title>
        <authorList>
            <person name="Ali S.S."/>
            <person name="Shao J."/>
            <person name="Lary D.J."/>
            <person name="Kronmiller B."/>
            <person name="Shen D."/>
            <person name="Strem M.D."/>
            <person name="Amoako-Attah I."/>
            <person name="Akrofi A.Y."/>
            <person name="Begoude B.A."/>
            <person name="Ten Hoopen G.M."/>
            <person name="Coulibaly K."/>
            <person name="Kebe B.I."/>
            <person name="Melnick R.L."/>
            <person name="Guiltinan M.J."/>
            <person name="Tyler B.M."/>
            <person name="Meinhardt L.W."/>
            <person name="Bailey B.A."/>
        </authorList>
    </citation>
    <scope>NUCLEOTIDE SEQUENCE [LARGE SCALE GENOMIC DNA]</scope>
    <source>
        <strain evidence="2">sbr112.9</strain>
    </source>
</reference>
<name>A0A2P4WVT1_9STRA</name>
<evidence type="ECO:0000313" key="2">
    <source>
        <dbReference type="Proteomes" id="UP000237271"/>
    </source>
</evidence>